<name>E3SNK1_9CAUD</name>
<evidence type="ECO:0000313" key="2">
    <source>
        <dbReference type="Proteomes" id="UP000006532"/>
    </source>
</evidence>
<dbReference type="OrthoDB" id="25577at10239"/>
<sequence>MIDETPNITEQETVEVSGVTGEQIGESLNNINECIRLLAKRLKDVEEHISEIPTPAKTFYKPKGYEDYMNLAENFTEIYKRLDKIENGM</sequence>
<dbReference type="Proteomes" id="UP000006532">
    <property type="component" value="Segment"/>
</dbReference>
<reference evidence="1 2" key="1">
    <citation type="journal article" date="2010" name="Environ. Microbiol.">
        <title>Genomic analysis of oceanic cyanobacterial myoviruses compared with T4-like myoviruses from diverse hosts and environments.</title>
        <authorList>
            <person name="Sullivan M.B."/>
            <person name="Huang K.H."/>
            <person name="Ignacio-Espinoza J.C."/>
            <person name="Berlin A.M."/>
            <person name="Kelly L."/>
            <person name="Weigele P.R."/>
            <person name="DeFrancesco A.S."/>
            <person name="Kern S.E."/>
            <person name="Thompson L.R."/>
            <person name="Young S."/>
            <person name="Yandava C."/>
            <person name="Fu R."/>
            <person name="Krastins B."/>
            <person name="Chase M."/>
            <person name="Sarracino D."/>
            <person name="Osburne M.S."/>
            <person name="Henn M.R."/>
            <person name="Chisholm S.W."/>
        </authorList>
    </citation>
    <scope>NUCLEOTIDE SEQUENCE [LARGE SCALE GENOMIC DNA]</scope>
    <source>
        <strain evidence="1">NATL1A-15</strain>
    </source>
</reference>
<keyword evidence="2" id="KW-1185">Reference proteome</keyword>
<dbReference type="EMBL" id="GU071103">
    <property type="protein sequence ID" value="ADO99020.1"/>
    <property type="molecule type" value="Genomic_DNA"/>
</dbReference>
<organism evidence="1 2">
    <name type="scientific">Prochlorococcus phage P-SSM7</name>
    <dbReference type="NCBI Taxonomy" id="445688"/>
    <lineage>
        <taxon>Viruses</taxon>
        <taxon>Duplodnaviria</taxon>
        <taxon>Heunggongvirae</taxon>
        <taxon>Uroviricota</taxon>
        <taxon>Caudoviricetes</taxon>
        <taxon>Pantevenvirales</taxon>
        <taxon>Kyanoviridae</taxon>
        <taxon>Palaemonvirus</taxon>
        <taxon>Palaemonvirus pssm7</taxon>
    </lineage>
</organism>
<dbReference type="RefSeq" id="YP_004324914.1">
    <property type="nucleotide sequence ID" value="NC_015290.1"/>
</dbReference>
<protein>
    <submittedName>
        <fullName evidence="1">Uncharacterized protein</fullName>
    </submittedName>
</protein>
<dbReference type="GeneID" id="10329522"/>
<evidence type="ECO:0000313" key="1">
    <source>
        <dbReference type="EMBL" id="ADO99020.1"/>
    </source>
</evidence>
<accession>E3SNK1</accession>
<proteinExistence type="predicted"/>
<gene>
    <name evidence="1" type="ORF">PSSM7_083</name>
</gene>
<dbReference type="KEGG" id="vg:10329522"/>